<dbReference type="Proteomes" id="UP001387215">
    <property type="component" value="Unassembled WGS sequence"/>
</dbReference>
<dbReference type="RefSeq" id="WP_336130790.1">
    <property type="nucleotide sequence ID" value="NZ_JBANDL010000002.1"/>
</dbReference>
<dbReference type="EMBL" id="JBANDL010000002">
    <property type="protein sequence ID" value="MEI2453482.1"/>
    <property type="molecule type" value="Genomic_DNA"/>
</dbReference>
<protein>
    <submittedName>
        <fullName evidence="7">TetR/AcrR family transcriptional regulator</fullName>
    </submittedName>
</protein>
<dbReference type="Gene3D" id="1.10.357.10">
    <property type="entry name" value="Tetracycline Repressor, domain 2"/>
    <property type="match status" value="1"/>
</dbReference>
<evidence type="ECO:0000259" key="6">
    <source>
        <dbReference type="PROSITE" id="PS50977"/>
    </source>
</evidence>
<dbReference type="SUPFAM" id="SSF48498">
    <property type="entry name" value="Tetracyclin repressor-like, C-terminal domain"/>
    <property type="match status" value="1"/>
</dbReference>
<proteinExistence type="predicted"/>
<accession>A0ABU8CXW3</accession>
<sequence>MSPPKGDTDRSVAQKLQTGLYHVNTRFDRSAAMATHAPTPPPAPAPPATAPPNRRRTRGAQPQDLREHLLRTASALFYARGVRAVGVDLVIQEAGVAKTSLYRHFPTKDDLIVAFLEREDVEFWGSWDTVTAQHAGDPMGELEAHMRWIGERLARSNYRGCPQINVAAEFAEPDHPARHVSRKHMRALRARLEALARGLNVARPQELGAQLALLVNGAFVSSGLLAPEEATDVLLASARALCRAAGVSG</sequence>
<dbReference type="InterPro" id="IPR001647">
    <property type="entry name" value="HTH_TetR"/>
</dbReference>
<dbReference type="PANTHER" id="PTHR47506">
    <property type="entry name" value="TRANSCRIPTIONAL REGULATORY PROTEIN"/>
    <property type="match status" value="1"/>
</dbReference>
<dbReference type="SUPFAM" id="SSF46689">
    <property type="entry name" value="Homeodomain-like"/>
    <property type="match status" value="1"/>
</dbReference>
<evidence type="ECO:0000256" key="1">
    <source>
        <dbReference type="ARBA" id="ARBA00023015"/>
    </source>
</evidence>
<evidence type="ECO:0000256" key="2">
    <source>
        <dbReference type="ARBA" id="ARBA00023125"/>
    </source>
</evidence>
<feature type="region of interest" description="Disordered" evidence="5">
    <location>
        <begin position="27"/>
        <end position="64"/>
    </location>
</feature>
<keyword evidence="8" id="KW-1185">Reference proteome</keyword>
<keyword evidence="3" id="KW-0804">Transcription</keyword>
<evidence type="ECO:0000256" key="5">
    <source>
        <dbReference type="SAM" id="MobiDB-lite"/>
    </source>
</evidence>
<dbReference type="PANTHER" id="PTHR47506:SF1">
    <property type="entry name" value="HTH-TYPE TRANSCRIPTIONAL REGULATOR YJDC"/>
    <property type="match status" value="1"/>
</dbReference>
<keyword evidence="1" id="KW-0805">Transcription regulation</keyword>
<feature type="DNA-binding region" description="H-T-H motif" evidence="4">
    <location>
        <begin position="86"/>
        <end position="105"/>
    </location>
</feature>
<dbReference type="PRINTS" id="PR00455">
    <property type="entry name" value="HTHTETR"/>
</dbReference>
<organism evidence="7 8">
    <name type="scientific">Lysobacter firmicutimachus</name>
    <dbReference type="NCBI Taxonomy" id="1792846"/>
    <lineage>
        <taxon>Bacteria</taxon>
        <taxon>Pseudomonadati</taxon>
        <taxon>Pseudomonadota</taxon>
        <taxon>Gammaproteobacteria</taxon>
        <taxon>Lysobacterales</taxon>
        <taxon>Lysobacteraceae</taxon>
        <taxon>Lysobacter</taxon>
    </lineage>
</organism>
<feature type="compositionally biased region" description="Pro residues" evidence="5">
    <location>
        <begin position="38"/>
        <end position="50"/>
    </location>
</feature>
<evidence type="ECO:0000313" key="7">
    <source>
        <dbReference type="EMBL" id="MEI2453482.1"/>
    </source>
</evidence>
<dbReference type="Pfam" id="PF00440">
    <property type="entry name" value="TetR_N"/>
    <property type="match status" value="1"/>
</dbReference>
<keyword evidence="2 4" id="KW-0238">DNA-binding</keyword>
<reference evidence="7 8" key="1">
    <citation type="submission" date="2024-02" db="EMBL/GenBank/DDBJ databases">
        <title>Lysobacter Genome Sequencing and Mining.</title>
        <authorList>
            <person name="Bierman J."/>
            <person name="Walker M.C."/>
        </authorList>
    </citation>
    <scope>NUCLEOTIDE SEQUENCE [LARGE SCALE GENOMIC DNA]</scope>
    <source>
        <strain evidence="7 8">PB6250</strain>
    </source>
</reference>
<dbReference type="InterPro" id="IPR036271">
    <property type="entry name" value="Tet_transcr_reg_TetR-rel_C_sf"/>
</dbReference>
<name>A0ABU8CXW3_9GAMM</name>
<dbReference type="PROSITE" id="PS50977">
    <property type="entry name" value="HTH_TETR_2"/>
    <property type="match status" value="1"/>
</dbReference>
<evidence type="ECO:0000256" key="4">
    <source>
        <dbReference type="PROSITE-ProRule" id="PRU00335"/>
    </source>
</evidence>
<gene>
    <name evidence="7" type="ORF">V2J18_02200</name>
</gene>
<comment type="caution">
    <text evidence="7">The sequence shown here is derived from an EMBL/GenBank/DDBJ whole genome shotgun (WGS) entry which is preliminary data.</text>
</comment>
<dbReference type="InterPro" id="IPR009057">
    <property type="entry name" value="Homeodomain-like_sf"/>
</dbReference>
<evidence type="ECO:0000256" key="3">
    <source>
        <dbReference type="ARBA" id="ARBA00023163"/>
    </source>
</evidence>
<feature type="domain" description="HTH tetR-type" evidence="6">
    <location>
        <begin position="63"/>
        <end position="123"/>
    </location>
</feature>
<evidence type="ECO:0000313" key="8">
    <source>
        <dbReference type="Proteomes" id="UP001387215"/>
    </source>
</evidence>